<dbReference type="InterPro" id="IPR010573">
    <property type="entry name" value="MFS_Str1/Tri12-like"/>
</dbReference>
<evidence type="ECO:0000313" key="10">
    <source>
        <dbReference type="EMBL" id="KAF1812828.1"/>
    </source>
</evidence>
<evidence type="ECO:0000256" key="3">
    <source>
        <dbReference type="ARBA" id="ARBA00022448"/>
    </source>
</evidence>
<protein>
    <submittedName>
        <fullName evidence="10 12">MFS general substrate transporter</fullName>
    </submittedName>
</protein>
<dbReference type="InterPro" id="IPR053791">
    <property type="entry name" value="MFS_Tri12-like"/>
</dbReference>
<feature type="transmembrane region" description="Helical" evidence="8">
    <location>
        <begin position="415"/>
        <end position="436"/>
    </location>
</feature>
<evidence type="ECO:0000256" key="6">
    <source>
        <dbReference type="ARBA" id="ARBA00023136"/>
    </source>
</evidence>
<feature type="compositionally biased region" description="Low complexity" evidence="7">
    <location>
        <begin position="15"/>
        <end position="25"/>
    </location>
</feature>
<dbReference type="SUPFAM" id="SSF103473">
    <property type="entry name" value="MFS general substrate transporter"/>
    <property type="match status" value="1"/>
</dbReference>
<dbReference type="InterPro" id="IPR036259">
    <property type="entry name" value="MFS_trans_sf"/>
</dbReference>
<evidence type="ECO:0000259" key="9">
    <source>
        <dbReference type="PROSITE" id="PS50850"/>
    </source>
</evidence>
<comment type="subcellular location">
    <subcellularLocation>
        <location evidence="1">Membrane</location>
        <topology evidence="1">Multi-pass membrane protein</topology>
    </subcellularLocation>
</comment>
<keyword evidence="3" id="KW-0813">Transport</keyword>
<reference evidence="10 12" key="1">
    <citation type="submission" date="2020-01" db="EMBL/GenBank/DDBJ databases">
        <authorList>
            <consortium name="DOE Joint Genome Institute"/>
            <person name="Haridas S."/>
            <person name="Albert R."/>
            <person name="Binder M."/>
            <person name="Bloem J."/>
            <person name="Labutti K."/>
            <person name="Salamov A."/>
            <person name="Andreopoulos B."/>
            <person name="Baker S.E."/>
            <person name="Barry K."/>
            <person name="Bills G."/>
            <person name="Bluhm B.H."/>
            <person name="Cannon C."/>
            <person name="Castanera R."/>
            <person name="Culley D.E."/>
            <person name="Daum C."/>
            <person name="Ezra D."/>
            <person name="Gonzalez J.B."/>
            <person name="Henrissat B."/>
            <person name="Kuo A."/>
            <person name="Liang C."/>
            <person name="Lipzen A."/>
            <person name="Lutzoni F."/>
            <person name="Magnuson J."/>
            <person name="Mondo S."/>
            <person name="Nolan M."/>
            <person name="Ohm R."/>
            <person name="Pangilinan J."/>
            <person name="Park H.-J."/>
            <person name="Ramirez L."/>
            <person name="Alfaro M."/>
            <person name="Sun H."/>
            <person name="Tritt A."/>
            <person name="Yoshinaga Y."/>
            <person name="Zwiers L.-H."/>
            <person name="Turgeon B.G."/>
            <person name="Goodwin S.B."/>
            <person name="Spatafora J.W."/>
            <person name="Crous P.W."/>
            <person name="Grigoriev I.V."/>
        </authorList>
    </citation>
    <scope>NUCLEOTIDE SEQUENCE</scope>
    <source>
        <strain evidence="10 12">CBS 781.70</strain>
    </source>
</reference>
<dbReference type="PROSITE" id="PS50850">
    <property type="entry name" value="MFS"/>
    <property type="match status" value="1"/>
</dbReference>
<dbReference type="Pfam" id="PF06609">
    <property type="entry name" value="TRI12"/>
    <property type="match status" value="1"/>
</dbReference>
<feature type="transmembrane region" description="Helical" evidence="8">
    <location>
        <begin position="443"/>
        <end position="463"/>
    </location>
</feature>
<reference evidence="12" key="2">
    <citation type="submission" date="2020-04" db="EMBL/GenBank/DDBJ databases">
        <authorList>
            <consortium name="NCBI Genome Project"/>
        </authorList>
    </citation>
    <scope>NUCLEOTIDE SEQUENCE</scope>
    <source>
        <strain evidence="12">CBS 781.70</strain>
    </source>
</reference>
<feature type="transmembrane region" description="Helical" evidence="8">
    <location>
        <begin position="315"/>
        <end position="337"/>
    </location>
</feature>
<dbReference type="GO" id="GO:0022857">
    <property type="term" value="F:transmembrane transporter activity"/>
    <property type="evidence" value="ECO:0007669"/>
    <property type="project" value="InterPro"/>
</dbReference>
<dbReference type="InterPro" id="IPR005829">
    <property type="entry name" value="Sugar_transporter_CS"/>
</dbReference>
<evidence type="ECO:0000256" key="4">
    <source>
        <dbReference type="ARBA" id="ARBA00022692"/>
    </source>
</evidence>
<proteinExistence type="inferred from homology"/>
<keyword evidence="4 8" id="KW-0812">Transmembrane</keyword>
<dbReference type="OrthoDB" id="4139357at2759"/>
<dbReference type="EMBL" id="ML975156">
    <property type="protein sequence ID" value="KAF1812828.1"/>
    <property type="molecule type" value="Genomic_DNA"/>
</dbReference>
<evidence type="ECO:0000256" key="5">
    <source>
        <dbReference type="ARBA" id="ARBA00022989"/>
    </source>
</evidence>
<dbReference type="RefSeq" id="XP_033534459.1">
    <property type="nucleotide sequence ID" value="XM_033679364.1"/>
</dbReference>
<dbReference type="PANTHER" id="PTHR23501">
    <property type="entry name" value="MAJOR FACILITATOR SUPERFAMILY"/>
    <property type="match status" value="1"/>
</dbReference>
<name>A0A6G1G483_9PEZI</name>
<dbReference type="InterPro" id="IPR020846">
    <property type="entry name" value="MFS_dom"/>
</dbReference>
<keyword evidence="6 8" id="KW-0472">Membrane</keyword>
<evidence type="ECO:0000313" key="11">
    <source>
        <dbReference type="Proteomes" id="UP000504638"/>
    </source>
</evidence>
<feature type="region of interest" description="Disordered" evidence="7">
    <location>
        <begin position="1"/>
        <end position="41"/>
    </location>
</feature>
<evidence type="ECO:0000256" key="7">
    <source>
        <dbReference type="SAM" id="MobiDB-lite"/>
    </source>
</evidence>
<feature type="transmembrane region" description="Helical" evidence="8">
    <location>
        <begin position="114"/>
        <end position="133"/>
    </location>
</feature>
<dbReference type="CDD" id="cd06179">
    <property type="entry name" value="MFS_TRI12_like"/>
    <property type="match status" value="1"/>
</dbReference>
<feature type="transmembrane region" description="Helical" evidence="8">
    <location>
        <begin position="274"/>
        <end position="294"/>
    </location>
</feature>
<dbReference type="PROSITE" id="PS00216">
    <property type="entry name" value="SUGAR_TRANSPORT_1"/>
    <property type="match status" value="1"/>
</dbReference>
<feature type="compositionally biased region" description="Polar residues" evidence="7">
    <location>
        <begin position="26"/>
        <end position="36"/>
    </location>
</feature>
<keyword evidence="11" id="KW-1185">Reference proteome</keyword>
<feature type="transmembrane region" description="Helical" evidence="8">
    <location>
        <begin position="246"/>
        <end position="268"/>
    </location>
</feature>
<feature type="compositionally biased region" description="Basic and acidic residues" evidence="7">
    <location>
        <begin position="1"/>
        <end position="14"/>
    </location>
</feature>
<accession>A0A6G1G483</accession>
<organism evidence="10">
    <name type="scientific">Eremomyces bilateralis CBS 781.70</name>
    <dbReference type="NCBI Taxonomy" id="1392243"/>
    <lineage>
        <taxon>Eukaryota</taxon>
        <taxon>Fungi</taxon>
        <taxon>Dikarya</taxon>
        <taxon>Ascomycota</taxon>
        <taxon>Pezizomycotina</taxon>
        <taxon>Dothideomycetes</taxon>
        <taxon>Dothideomycetes incertae sedis</taxon>
        <taxon>Eremomycetales</taxon>
        <taxon>Eremomycetaceae</taxon>
        <taxon>Eremomyces</taxon>
    </lineage>
</organism>
<sequence length="586" mass="62692">MGQSDVVDHPEKTETVQTEVVPTPTSNDVSSTTSETAGGPPGMTKAKWLACIALALGYTTTFQQFACTGSIVRHIDLELGHSPQYNWMLAVYTLGLAVCLPVTGGLSDIFGRRWFFMGGCVVSLIGTIVSVRADAVNMVIGGMALKGIGAAAQQLAVAGIAEIVPNKHRGTAQAILDIITTPWTMFGSLAGNAMVKYHHLTFRINWYVGIALNIVTLVMAFFFYFPPHHPNSHGKSKRQQFYEIDWIGVALWASGLTMLLVGISFGGVSYPWKSAIVLCLILIGAALLFVMGMWEWKFAPNPFMDRSLFSRGRTFSLVLVIIFVAGMGLYAGSAFWPQQISFMYDEDPIRIGVLTIAGGAGGATGGFVSGMIIGKHKWLKTHWCVLFGVFLKVVGPAGLTTLTPDTLSRALGLTFLSGCGTGWVSVSLIVCIQLACDDHNIGLASMLIGSFRAAGGTVALAIYSTVLSNKVRQVIGKHIGGAVIPMGVKREDLARFITAISAGDIKTALTIPGANVEVLLAAKEASKWAYAEGFKALYITALSFAAFAFVVTLFTKDVSKNMTSHVAVRLENEAPVSDDEKEKALA</sequence>
<evidence type="ECO:0000256" key="2">
    <source>
        <dbReference type="ARBA" id="ARBA00007520"/>
    </source>
</evidence>
<feature type="transmembrane region" description="Helical" evidence="8">
    <location>
        <begin position="87"/>
        <end position="107"/>
    </location>
</feature>
<feature type="transmembrane region" description="Helical" evidence="8">
    <location>
        <begin position="204"/>
        <end position="225"/>
    </location>
</feature>
<feature type="domain" description="Major facilitator superfamily (MFS) profile" evidence="9">
    <location>
        <begin position="50"/>
        <end position="560"/>
    </location>
</feature>
<comment type="similarity">
    <text evidence="2">Belongs to the major facilitator superfamily. TCR/Tet family.</text>
</comment>
<evidence type="ECO:0000256" key="1">
    <source>
        <dbReference type="ARBA" id="ARBA00004141"/>
    </source>
</evidence>
<evidence type="ECO:0000256" key="8">
    <source>
        <dbReference type="SAM" id="Phobius"/>
    </source>
</evidence>
<dbReference type="Gene3D" id="1.20.1250.20">
    <property type="entry name" value="MFS general substrate transporter like domains"/>
    <property type="match status" value="2"/>
</dbReference>
<dbReference type="Proteomes" id="UP000504638">
    <property type="component" value="Unplaced"/>
</dbReference>
<dbReference type="GeneID" id="54419934"/>
<feature type="transmembrane region" description="Helical" evidence="8">
    <location>
        <begin position="385"/>
        <end position="403"/>
    </location>
</feature>
<evidence type="ECO:0000313" key="12">
    <source>
        <dbReference type="RefSeq" id="XP_033534459.1"/>
    </source>
</evidence>
<keyword evidence="5 8" id="KW-1133">Transmembrane helix</keyword>
<dbReference type="AlphaFoldDB" id="A0A6G1G483"/>
<dbReference type="PANTHER" id="PTHR23501:SF102">
    <property type="entry name" value="DRUG TRANSPORTER, PUTATIVE (AFU_ORTHOLOGUE AFUA_3G08530)-RELATED"/>
    <property type="match status" value="1"/>
</dbReference>
<dbReference type="GO" id="GO:0005886">
    <property type="term" value="C:plasma membrane"/>
    <property type="evidence" value="ECO:0007669"/>
    <property type="project" value="TreeGrafter"/>
</dbReference>
<gene>
    <name evidence="10 12" type="ORF">P152DRAFT_458019</name>
</gene>
<reference evidence="12" key="3">
    <citation type="submission" date="2025-04" db="UniProtKB">
        <authorList>
            <consortium name="RefSeq"/>
        </authorList>
    </citation>
    <scope>IDENTIFICATION</scope>
    <source>
        <strain evidence="12">CBS 781.70</strain>
    </source>
</reference>
<feature type="transmembrane region" description="Helical" evidence="8">
    <location>
        <begin position="349"/>
        <end position="373"/>
    </location>
</feature>
<feature type="transmembrane region" description="Helical" evidence="8">
    <location>
        <begin position="536"/>
        <end position="555"/>
    </location>
</feature>